<reference evidence="3 4" key="1">
    <citation type="journal article" date="2016" name="Front. Microbiol.">
        <title>Fuerstia marisgermanicae gen. nov., sp. nov., an Unusual Member of the Phylum Planctomycetes from the German Wadden Sea.</title>
        <authorList>
            <person name="Kohn T."/>
            <person name="Heuer A."/>
            <person name="Jogler M."/>
            <person name="Vollmers J."/>
            <person name="Boedeker C."/>
            <person name="Bunk B."/>
            <person name="Rast P."/>
            <person name="Borchert D."/>
            <person name="Glockner I."/>
            <person name="Freese H.M."/>
            <person name="Klenk H.P."/>
            <person name="Overmann J."/>
            <person name="Kaster A.K."/>
            <person name="Rohde M."/>
            <person name="Wiegand S."/>
            <person name="Jogler C."/>
        </authorList>
    </citation>
    <scope>NUCLEOTIDE SEQUENCE [LARGE SCALE GENOMIC DNA]</scope>
    <source>
        <strain evidence="3 4">NH11</strain>
    </source>
</reference>
<evidence type="ECO:0000313" key="4">
    <source>
        <dbReference type="Proteomes" id="UP000187735"/>
    </source>
</evidence>
<dbReference type="KEGG" id="fmr:Fuma_05582"/>
<keyword evidence="4" id="KW-1185">Reference proteome</keyword>
<evidence type="ECO:0000256" key="1">
    <source>
        <dbReference type="SAM" id="SignalP"/>
    </source>
</evidence>
<dbReference type="EMBL" id="CP017641">
    <property type="protein sequence ID" value="APZ95919.1"/>
    <property type="molecule type" value="Genomic_DNA"/>
</dbReference>
<sequence length="223" mass="22730" precursor="true">MRQFVCFLAVGVLSQTALANPVIDDFLDAVSPNPLIGGTDVQVISVEQTVYVEAQPADITSTRTVTTSAGSSVTIGGGTISLTTVGVGESLLLSYAGISAPVSLVDGFLRTNFFGPSVAGMFDVAVTLTSGASSSTVTKSIGGPVVASLHTDFRDDEFLPAAIGAIDGIDILITQTGGIIGSFASTPGNLQAIPEPSSYVLLGLTSLIGFVAFRRRQNAVEAA</sequence>
<dbReference type="STRING" id="1891926.Fuma_05582"/>
<protein>
    <recommendedName>
        <fullName evidence="2">Ice-binding protein C-terminal domain-containing protein</fullName>
    </recommendedName>
</protein>
<dbReference type="RefSeq" id="WP_077027017.1">
    <property type="nucleotide sequence ID" value="NZ_CP017641.1"/>
</dbReference>
<dbReference type="AlphaFoldDB" id="A0A1P8WPD3"/>
<organism evidence="3 4">
    <name type="scientific">Fuerstiella marisgermanici</name>
    <dbReference type="NCBI Taxonomy" id="1891926"/>
    <lineage>
        <taxon>Bacteria</taxon>
        <taxon>Pseudomonadati</taxon>
        <taxon>Planctomycetota</taxon>
        <taxon>Planctomycetia</taxon>
        <taxon>Planctomycetales</taxon>
        <taxon>Planctomycetaceae</taxon>
        <taxon>Fuerstiella</taxon>
    </lineage>
</organism>
<evidence type="ECO:0000259" key="2">
    <source>
        <dbReference type="Pfam" id="PF07589"/>
    </source>
</evidence>
<feature type="domain" description="Ice-binding protein C-terminal" evidence="2">
    <location>
        <begin position="192"/>
        <end position="216"/>
    </location>
</feature>
<accession>A0A1P8WPD3</accession>
<dbReference type="NCBIfam" id="TIGR02595">
    <property type="entry name" value="PEP_CTERM"/>
    <property type="match status" value="1"/>
</dbReference>
<keyword evidence="1" id="KW-0732">Signal</keyword>
<feature type="signal peptide" evidence="1">
    <location>
        <begin position="1"/>
        <end position="19"/>
    </location>
</feature>
<name>A0A1P8WPD3_9PLAN</name>
<dbReference type="Pfam" id="PF07589">
    <property type="entry name" value="PEP-CTERM"/>
    <property type="match status" value="1"/>
</dbReference>
<evidence type="ECO:0000313" key="3">
    <source>
        <dbReference type="EMBL" id="APZ95919.1"/>
    </source>
</evidence>
<gene>
    <name evidence="3" type="ORF">Fuma_05582</name>
</gene>
<proteinExistence type="predicted"/>
<feature type="chain" id="PRO_5013224538" description="Ice-binding protein C-terminal domain-containing protein" evidence="1">
    <location>
        <begin position="20"/>
        <end position="223"/>
    </location>
</feature>
<dbReference type="Proteomes" id="UP000187735">
    <property type="component" value="Chromosome"/>
</dbReference>
<dbReference type="InterPro" id="IPR013424">
    <property type="entry name" value="Ice-binding_C"/>
</dbReference>